<proteinExistence type="predicted"/>
<dbReference type="PANTHER" id="PTHR46069:SF1">
    <property type="entry name" value="CHROMOSOME UNDETERMINED SCAFFOLD_125, WHOLE GENOME SHOTGUN SEQUENCE"/>
    <property type="match status" value="1"/>
</dbReference>
<evidence type="ECO:0000313" key="3">
    <source>
        <dbReference type="Proteomes" id="UP001642409"/>
    </source>
</evidence>
<gene>
    <name evidence="1" type="ORF">HINF_LOCUS36506</name>
    <name evidence="2" type="ORF">HINF_LOCUS56395</name>
</gene>
<reference evidence="2 3" key="2">
    <citation type="submission" date="2024-07" db="EMBL/GenBank/DDBJ databases">
        <authorList>
            <person name="Akdeniz Z."/>
        </authorList>
    </citation>
    <scope>NUCLEOTIDE SEQUENCE [LARGE SCALE GENOMIC DNA]</scope>
</reference>
<dbReference type="Gene3D" id="3.30.470.20">
    <property type="entry name" value="ATP-grasp fold, B domain"/>
    <property type="match status" value="1"/>
</dbReference>
<reference evidence="1" key="1">
    <citation type="submission" date="2023-06" db="EMBL/GenBank/DDBJ databases">
        <authorList>
            <person name="Kurt Z."/>
        </authorList>
    </citation>
    <scope>NUCLEOTIDE SEQUENCE</scope>
</reference>
<sequence>MSNALKTTGQVSISFSPQQQFVYEFAATDLAYSLYSQILLMRPYWKQAQSMTCFNLMLTETPKPTETYKQLSTEYNIFNHLPGGYLLTDFNKMYKTVVHRLQHDAFSFLRVRYDLKHDRIKLLNHMLYIAHIHQLKPAEDFSYTSDFTIATPMLRSHSQAAHKKRMTNNFIIQEKTPVFQPALDQERENDQIWGHSTHLPEILSLTLPKEKKLSVQVQKKSTYVIYKNPQQKFIRQPLPETTKPISYVPAKEKIPIEFAHVDPQTSLANIWELTNGQQITMPQQVPDISCQNCTKVCEHVLKIHNRKITLHRFVLIRSNGDCYIYEKPLIKMDPIKRDWITPEREKDKFTIKNDSNYLTVKQFGDQLLRYGVNPSTVQNNILPNSENAVQKIIKVFRQELNLKVPCQNSFELFRFDFQIRSKLEGLGVYVVGIQSTPYLELESSYEFALYPKMLDDMYDIVLDQLFANPACKKEWDPIIAKEGQEEEDAIAKIPKAQRVICGLRFRGGRAENMFHKILHKWG</sequence>
<comment type="caution">
    <text evidence="1">The sequence shown here is derived from an EMBL/GenBank/DDBJ whole genome shotgun (WGS) entry which is preliminary data.</text>
</comment>
<keyword evidence="3" id="KW-1185">Reference proteome</keyword>
<dbReference type="GO" id="GO:0016874">
    <property type="term" value="F:ligase activity"/>
    <property type="evidence" value="ECO:0007669"/>
    <property type="project" value="UniProtKB-KW"/>
</dbReference>
<dbReference type="Proteomes" id="UP001642409">
    <property type="component" value="Unassembled WGS sequence"/>
</dbReference>
<accession>A0AA86Q1D8</accession>
<dbReference type="EMBL" id="CATOUU010000791">
    <property type="protein sequence ID" value="CAI9948861.1"/>
    <property type="molecule type" value="Genomic_DNA"/>
</dbReference>
<dbReference type="EMBL" id="CAXDID020000304">
    <property type="protein sequence ID" value="CAL6074048.1"/>
    <property type="molecule type" value="Genomic_DNA"/>
</dbReference>
<dbReference type="AlphaFoldDB" id="A0AA86Q1D8"/>
<protein>
    <submittedName>
        <fullName evidence="1">Tubulin tyrosine ligase-like 3</fullName>
    </submittedName>
    <submittedName>
        <fullName evidence="2">Tubulin_tyrosine ligase-like 3</fullName>
    </submittedName>
</protein>
<evidence type="ECO:0000313" key="1">
    <source>
        <dbReference type="EMBL" id="CAI9948861.1"/>
    </source>
</evidence>
<keyword evidence="1" id="KW-0436">Ligase</keyword>
<organism evidence="1">
    <name type="scientific">Hexamita inflata</name>
    <dbReference type="NCBI Taxonomy" id="28002"/>
    <lineage>
        <taxon>Eukaryota</taxon>
        <taxon>Metamonada</taxon>
        <taxon>Diplomonadida</taxon>
        <taxon>Hexamitidae</taxon>
        <taxon>Hexamitinae</taxon>
        <taxon>Hexamita</taxon>
    </lineage>
</organism>
<name>A0AA86Q1D8_9EUKA</name>
<dbReference type="PANTHER" id="PTHR46069">
    <property type="entry name" value="TUBULIN TYROSINE LIGASE"/>
    <property type="match status" value="1"/>
</dbReference>
<evidence type="ECO:0000313" key="2">
    <source>
        <dbReference type="EMBL" id="CAL6074048.1"/>
    </source>
</evidence>